<evidence type="ECO:0008006" key="5">
    <source>
        <dbReference type="Google" id="ProtNLM"/>
    </source>
</evidence>
<comment type="similarity">
    <text evidence="1">Belongs to the CsgA/CsgB family.</text>
</comment>
<sequence>MNRSYFNLFFSECCGRSYEFVFLTSRKSGLSKTPALAFLLSIFSLSSIAATTHDNSIRDVARVVQESSKAMLTRNQYGKYSSSSVIEQIGVNNIASSTQFNNNGSYSLSYVIQNGSNNRADVSQQGGGNIGFVFQFGDDHIANIEQKGNSGRFLIQASVSQYGFNSDITVSQSKSDGRSISVEQRSYSGMTRPITIETY</sequence>
<dbReference type="Proteomes" id="UP001610706">
    <property type="component" value="Unassembled WGS sequence"/>
</dbReference>
<keyword evidence="4" id="KW-1185">Reference proteome</keyword>
<evidence type="ECO:0000313" key="3">
    <source>
        <dbReference type="EMBL" id="MFH7564893.1"/>
    </source>
</evidence>
<dbReference type="InterPro" id="IPR009742">
    <property type="entry name" value="Curlin_rpt"/>
</dbReference>
<dbReference type="RefSeq" id="WP_395535764.1">
    <property type="nucleotide sequence ID" value="NZ_CP166302.1"/>
</dbReference>
<evidence type="ECO:0000256" key="2">
    <source>
        <dbReference type="ARBA" id="ARBA00022729"/>
    </source>
</evidence>
<gene>
    <name evidence="3" type="ORF">AB9R89_06080</name>
</gene>
<name>A0ABW7P0A1_9GAMM</name>
<keyword evidence="2" id="KW-0732">Signal</keyword>
<evidence type="ECO:0000256" key="1">
    <source>
        <dbReference type="ARBA" id="ARBA00009766"/>
    </source>
</evidence>
<accession>A0ABW7P0A1</accession>
<dbReference type="EMBL" id="JBGFTR010000007">
    <property type="protein sequence ID" value="MFH7564893.1"/>
    <property type="molecule type" value="Genomic_DNA"/>
</dbReference>
<comment type="caution">
    <text evidence="3">The sequence shown here is derived from an EMBL/GenBank/DDBJ whole genome shotgun (WGS) entry which is preliminary data.</text>
</comment>
<proteinExistence type="inferred from homology"/>
<dbReference type="Pfam" id="PF07012">
    <property type="entry name" value="Curlin_rpt"/>
    <property type="match status" value="1"/>
</dbReference>
<protein>
    <recommendedName>
        <fullName evidence="5">Curlin subunit CsgB</fullName>
    </recommendedName>
</protein>
<organism evidence="3 4">
    <name type="scientific">Oceanimonas smirnovii</name>
    <dbReference type="NCBI Taxonomy" id="264574"/>
    <lineage>
        <taxon>Bacteria</taxon>
        <taxon>Pseudomonadati</taxon>
        <taxon>Pseudomonadota</taxon>
        <taxon>Gammaproteobacteria</taxon>
        <taxon>Aeromonadales</taxon>
        <taxon>Aeromonadaceae</taxon>
        <taxon>Oceanimonas</taxon>
    </lineage>
</organism>
<evidence type="ECO:0000313" key="4">
    <source>
        <dbReference type="Proteomes" id="UP001610706"/>
    </source>
</evidence>
<reference evidence="3 4" key="1">
    <citation type="submission" date="2024-08" db="EMBL/GenBank/DDBJ databases">
        <title>Oceanimonas smirnovii Genome sequencing and assembly.</title>
        <authorList>
            <person name="Tang B."/>
        </authorList>
    </citation>
    <scope>NUCLEOTIDE SEQUENCE [LARGE SCALE GENOMIC DNA]</scope>
    <source>
        <strain evidence="3 4">OS2020-119</strain>
    </source>
</reference>